<dbReference type="InterPro" id="IPR008763">
    <property type="entry name" value="Peptidase_S55"/>
</dbReference>
<dbReference type="Gene3D" id="2.30.42.10">
    <property type="match status" value="1"/>
</dbReference>
<dbReference type="InterPro" id="IPR001478">
    <property type="entry name" value="PDZ"/>
</dbReference>
<reference evidence="4" key="1">
    <citation type="submission" date="2020-10" db="EMBL/GenBank/DDBJ databases">
        <authorList>
            <person name="Gilroy R."/>
        </authorList>
    </citation>
    <scope>NUCLEOTIDE SEQUENCE</scope>
    <source>
        <strain evidence="4">18911</strain>
    </source>
</reference>
<evidence type="ECO:0000313" key="4">
    <source>
        <dbReference type="EMBL" id="HIU60703.1"/>
    </source>
</evidence>
<name>A0A9D1MHP2_9FIRM</name>
<proteinExistence type="predicted"/>
<comment type="caution">
    <text evidence="4">The sequence shown here is derived from an EMBL/GenBank/DDBJ whole genome shotgun (WGS) entry which is preliminary data.</text>
</comment>
<feature type="domain" description="PDZ" evidence="2">
    <location>
        <begin position="51"/>
        <end position="125"/>
    </location>
</feature>
<keyword evidence="1" id="KW-1133">Transmembrane helix</keyword>
<dbReference type="SUPFAM" id="SSF50494">
    <property type="entry name" value="Trypsin-like serine proteases"/>
    <property type="match status" value="1"/>
</dbReference>
<sequence length="348" mass="36473">MFEFKRHGVRYVPIILSLIISLVFAAVLFCAPGAFTESEAYADAESVYLGGMPIGLDLQSSSPVAKDFVVIVTKDGTATPAKDAGIQKGDMLTELNGKPLKTVADIADAIHDAGGAVSYKAIRNGKEISGQITPVIDAGTGSPKIGLIVKDGISGVGTVTFVKENGSVCTLGHKISDSEDCDGLFDTGKFYFCNILGVHKSVKGEPGSLKGVFNPNSEPIGTIEKNTDFGIYGKITDKNFYSSRPKVPLDSSGVMPGSAKVYSTLSGSVPSEYDVEIVTVSGQKKPGIKSMVIRVTDPDLKDAAGGIVQGMSGSPIIQDGKLVGAVTHVFINDPILGYGIYAEWLKIG</sequence>
<accession>A0A9D1MHP2</accession>
<gene>
    <name evidence="4" type="ORF">IAB05_04875</name>
</gene>
<keyword evidence="1" id="KW-0472">Membrane</keyword>
<dbReference type="Pfam" id="PF05580">
    <property type="entry name" value="Peptidase_S55"/>
    <property type="match status" value="1"/>
</dbReference>
<dbReference type="SUPFAM" id="SSF50156">
    <property type="entry name" value="PDZ domain-like"/>
    <property type="match status" value="1"/>
</dbReference>
<reference evidence="4" key="2">
    <citation type="journal article" date="2021" name="PeerJ">
        <title>Extensive microbial diversity within the chicken gut microbiome revealed by metagenomics and culture.</title>
        <authorList>
            <person name="Gilroy R."/>
            <person name="Ravi A."/>
            <person name="Getino M."/>
            <person name="Pursley I."/>
            <person name="Horton D.L."/>
            <person name="Alikhan N.F."/>
            <person name="Baker D."/>
            <person name="Gharbi K."/>
            <person name="Hall N."/>
            <person name="Watson M."/>
            <person name="Adriaenssens E.M."/>
            <person name="Foster-Nyarko E."/>
            <person name="Jarju S."/>
            <person name="Secka A."/>
            <person name="Antonio M."/>
            <person name="Oren A."/>
            <person name="Chaudhuri R.R."/>
            <person name="La Ragione R."/>
            <person name="Hildebrand F."/>
            <person name="Pallen M.J."/>
        </authorList>
    </citation>
    <scope>NUCLEOTIDE SEQUENCE</scope>
    <source>
        <strain evidence="4">18911</strain>
    </source>
</reference>
<dbReference type="EMBL" id="DVNF01000145">
    <property type="protein sequence ID" value="HIU60703.1"/>
    <property type="molecule type" value="Genomic_DNA"/>
</dbReference>
<dbReference type="InterPro" id="IPR036034">
    <property type="entry name" value="PDZ_sf"/>
</dbReference>
<feature type="domain" description="Peptidase S55" evidence="3">
    <location>
        <begin position="126"/>
        <end position="348"/>
    </location>
</feature>
<dbReference type="SMART" id="SM00228">
    <property type="entry name" value="PDZ"/>
    <property type="match status" value="1"/>
</dbReference>
<protein>
    <submittedName>
        <fullName evidence="4">SpoIVB peptidase</fullName>
    </submittedName>
</protein>
<dbReference type="InterPro" id="IPR009003">
    <property type="entry name" value="Peptidase_S1_PA"/>
</dbReference>
<dbReference type="Pfam" id="PF17820">
    <property type="entry name" value="PDZ_6"/>
    <property type="match status" value="1"/>
</dbReference>
<dbReference type="AlphaFoldDB" id="A0A9D1MHP2"/>
<organism evidence="4 5">
    <name type="scientific">Candidatus Stercoripulliclostridium merdigallinarum</name>
    <dbReference type="NCBI Taxonomy" id="2840951"/>
    <lineage>
        <taxon>Bacteria</taxon>
        <taxon>Bacillati</taxon>
        <taxon>Bacillota</taxon>
        <taxon>Clostridia</taxon>
        <taxon>Eubacteriales</taxon>
        <taxon>Candidatus Stercoripulliclostridium</taxon>
    </lineage>
</organism>
<evidence type="ECO:0000256" key="1">
    <source>
        <dbReference type="SAM" id="Phobius"/>
    </source>
</evidence>
<keyword evidence="1" id="KW-0812">Transmembrane</keyword>
<dbReference type="InterPro" id="IPR041489">
    <property type="entry name" value="PDZ_6"/>
</dbReference>
<feature type="transmembrane region" description="Helical" evidence="1">
    <location>
        <begin position="12"/>
        <end position="35"/>
    </location>
</feature>
<dbReference type="Proteomes" id="UP000824094">
    <property type="component" value="Unassembled WGS sequence"/>
</dbReference>
<evidence type="ECO:0000259" key="3">
    <source>
        <dbReference type="PROSITE" id="PS51494"/>
    </source>
</evidence>
<evidence type="ECO:0000259" key="2">
    <source>
        <dbReference type="PROSITE" id="PS50106"/>
    </source>
</evidence>
<dbReference type="PROSITE" id="PS51494">
    <property type="entry name" value="SPOIVB"/>
    <property type="match status" value="1"/>
</dbReference>
<dbReference type="PROSITE" id="PS50106">
    <property type="entry name" value="PDZ"/>
    <property type="match status" value="1"/>
</dbReference>
<evidence type="ECO:0000313" key="5">
    <source>
        <dbReference type="Proteomes" id="UP000824094"/>
    </source>
</evidence>